<evidence type="ECO:0000313" key="3">
    <source>
        <dbReference type="Proteomes" id="UP001157167"/>
    </source>
</evidence>
<dbReference type="RefSeq" id="WP_284187971.1">
    <property type="nucleotide sequence ID" value="NZ_BSPX01000029.1"/>
</dbReference>
<accession>A0ABQ6FBN5</accession>
<feature type="domain" description="Bacteriophage Mu GpT" evidence="1">
    <location>
        <begin position="7"/>
        <end position="298"/>
    </location>
</feature>
<protein>
    <submittedName>
        <fullName evidence="2">Head protein</fullName>
    </submittedName>
</protein>
<gene>
    <name evidence="2" type="ORF">GCM10007933_21460</name>
</gene>
<dbReference type="EMBL" id="BSPX01000029">
    <property type="protein sequence ID" value="GLT22686.1"/>
    <property type="molecule type" value="Genomic_DNA"/>
</dbReference>
<name>A0ABQ6FBN5_9RHOO</name>
<keyword evidence="3" id="KW-1185">Reference proteome</keyword>
<proteinExistence type="predicted"/>
<dbReference type="Pfam" id="PF10124">
    <property type="entry name" value="Mu-like_gpT"/>
    <property type="match status" value="1"/>
</dbReference>
<evidence type="ECO:0000313" key="2">
    <source>
        <dbReference type="EMBL" id="GLT22686.1"/>
    </source>
</evidence>
<dbReference type="InterPro" id="IPR018774">
    <property type="entry name" value="Phage_Mu_GpT"/>
</dbReference>
<sequence length="300" mass="32923">MLTAAQLAALHTTLKTRFNKGLAVRTPHWKKVAGYITSDGKSNTYAWLTQFPAFREWIGSRLHKAAAEQAYTVDNKKFEATLDVQRTDVEDDSFGHYGDIAESYGVSVLDLQDDLIFKALKAGFSSVCYDGQYFFDTDHPVYANEDGTGAVTNASNMQAGALEPWVLLCTERAPKAIYLQERIKPQFEAVTTAQSAAVFDNDVFSYGGRWRGNAAYGFWQLAFGSQAALTVANFEAAFASMEKRKGDGGRILGVTPDVLVVGPDNRSAAERLLKALQTTGGESNVNYNKVRLEVTPFLAL</sequence>
<dbReference type="Proteomes" id="UP001157167">
    <property type="component" value="Unassembled WGS sequence"/>
</dbReference>
<reference evidence="3" key="1">
    <citation type="journal article" date="2019" name="Int. J. Syst. Evol. Microbiol.">
        <title>The Global Catalogue of Microorganisms (GCM) 10K type strain sequencing project: providing services to taxonomists for standard genome sequencing and annotation.</title>
        <authorList>
            <consortium name="The Broad Institute Genomics Platform"/>
            <consortium name="The Broad Institute Genome Sequencing Center for Infectious Disease"/>
            <person name="Wu L."/>
            <person name="Ma J."/>
        </authorList>
    </citation>
    <scope>NUCLEOTIDE SEQUENCE [LARGE SCALE GENOMIC DNA]</scope>
    <source>
        <strain evidence="3">NBRC 102407</strain>
    </source>
</reference>
<comment type="caution">
    <text evidence="2">The sequence shown here is derived from an EMBL/GenBank/DDBJ whole genome shotgun (WGS) entry which is preliminary data.</text>
</comment>
<organism evidence="2 3">
    <name type="scientific">Zoogloea oryzae</name>
    <dbReference type="NCBI Taxonomy" id="310767"/>
    <lineage>
        <taxon>Bacteria</taxon>
        <taxon>Pseudomonadati</taxon>
        <taxon>Pseudomonadota</taxon>
        <taxon>Betaproteobacteria</taxon>
        <taxon>Rhodocyclales</taxon>
        <taxon>Zoogloeaceae</taxon>
        <taxon>Zoogloea</taxon>
    </lineage>
</organism>
<evidence type="ECO:0000259" key="1">
    <source>
        <dbReference type="Pfam" id="PF10124"/>
    </source>
</evidence>